<proteinExistence type="predicted"/>
<dbReference type="PANTHER" id="PTHR30595">
    <property type="entry name" value="GLPR-RELATED TRANSCRIPTIONAL REPRESSOR"/>
    <property type="match status" value="1"/>
</dbReference>
<dbReference type="Pfam" id="PF13749">
    <property type="entry name" value="HATPase_c_4"/>
    <property type="match status" value="1"/>
</dbReference>
<sequence length="480" mass="56005">MYINNINNLSYYCSERENQFFDRKSARIKPIDILKHLVAFANAEGGQLAIGIEDDGTITGFNYKGAHVIDEYRNIFLTELRETPINPRFDVMDVKNNRNEDDKILIISIEVSSDRVVKSYDGRVFLRQNDKSKELNFEQILQLQYDRGQRYFEDEIVQLSSLDDLDDTLINDYKDIMDISALSSEEVLKARNLLIDGKLTNAGILLFGKNPSKFLPQARLRVIKYNGMHQMVGTEINIIKEKTFDGAIPNIIRESREFINTQLRDFQYLDKDGKFKIMPEYPEFAWFEGIVNALTHRNYSICGEHIKVLIFDDRLEILSPGLLPNIVTIENILSQRYSRNPRIARTLCEFGWVKEMNEGVKRIYSEMEKLFLKKPKYSEPNSNVLLVLENNILNRTMRTVDKIKNMISEEKFEKLNGDEKVILHFMYNSGEKMTTKKAIELVEKGSTFCRKLLKNLADKDLLEWHGTSQNDRTQHYILKF</sequence>
<keyword evidence="3" id="KW-1185">Reference proteome</keyword>
<organism evidence="2 3">
    <name type="scientific">Oribacterium asaccharolyticum ACB7</name>
    <dbReference type="NCBI Taxonomy" id="796944"/>
    <lineage>
        <taxon>Bacteria</taxon>
        <taxon>Bacillati</taxon>
        <taxon>Bacillota</taxon>
        <taxon>Clostridia</taxon>
        <taxon>Lachnospirales</taxon>
        <taxon>Lachnospiraceae</taxon>
        <taxon>Oribacterium</taxon>
    </lineage>
</organism>
<dbReference type="PANTHER" id="PTHR30595:SF6">
    <property type="entry name" value="SCHLAFEN ALBA-2 DOMAIN-CONTAINING PROTEIN"/>
    <property type="match status" value="1"/>
</dbReference>
<evidence type="ECO:0000313" key="3">
    <source>
        <dbReference type="Proteomes" id="UP000003527"/>
    </source>
</evidence>
<dbReference type="InterPro" id="IPR038475">
    <property type="entry name" value="RecG_C_sf"/>
</dbReference>
<comment type="caution">
    <text evidence="2">The sequence shown here is derived from an EMBL/GenBank/DDBJ whole genome shotgun (WGS) entry which is preliminary data.</text>
</comment>
<dbReference type="InterPro" id="IPR007421">
    <property type="entry name" value="Schlafen_AlbA_2_dom"/>
</dbReference>
<dbReference type="HOGENOM" id="CLU_024970_3_1_9"/>
<dbReference type="Gene3D" id="3.30.565.60">
    <property type="match status" value="1"/>
</dbReference>
<dbReference type="Gene3D" id="3.30.950.30">
    <property type="entry name" value="Schlafen, AAA domain"/>
    <property type="match status" value="1"/>
</dbReference>
<dbReference type="AlphaFoldDB" id="G9WWF1"/>
<evidence type="ECO:0000313" key="2">
    <source>
        <dbReference type="EMBL" id="EHL09820.1"/>
    </source>
</evidence>
<accession>G9WWF1</accession>
<dbReference type="PATRIC" id="fig|796944.3.peg.1977"/>
<dbReference type="Pfam" id="PF04326">
    <property type="entry name" value="SLFN_AlbA_2"/>
    <property type="match status" value="1"/>
</dbReference>
<gene>
    <name evidence="2" type="ORF">HMPREF9624_01235</name>
</gene>
<protein>
    <recommendedName>
        <fullName evidence="1">Schlafen AlbA-2 domain-containing protein</fullName>
    </recommendedName>
</protein>
<name>G9WWF1_9FIRM</name>
<reference evidence="2 3" key="1">
    <citation type="submission" date="2011-08" db="EMBL/GenBank/DDBJ databases">
        <title>The Genome Sequence of Oribacterium sp. ACB7.</title>
        <authorList>
            <consortium name="The Broad Institute Genome Sequencing Platform"/>
            <person name="Earl A."/>
            <person name="Ward D."/>
            <person name="Feldgarden M."/>
            <person name="Gevers D."/>
            <person name="Sizova M."/>
            <person name="Hazen A."/>
            <person name="Epstein S."/>
            <person name="Young S.K."/>
            <person name="Zeng Q."/>
            <person name="Gargeya S."/>
            <person name="Fitzgerald M."/>
            <person name="Haas B."/>
            <person name="Abouelleil A."/>
            <person name="Alvarado L."/>
            <person name="Arachchi H.M."/>
            <person name="Berlin A."/>
            <person name="Brown A."/>
            <person name="Chapman S.B."/>
            <person name="Chen Z."/>
            <person name="Dunbar C."/>
            <person name="Freedman E."/>
            <person name="Gearin G."/>
            <person name="Gellesch M."/>
            <person name="Goldberg J."/>
            <person name="Griggs A."/>
            <person name="Gujja S."/>
            <person name="Heiman D."/>
            <person name="Howarth C."/>
            <person name="Larson L."/>
            <person name="Lui A."/>
            <person name="MacDonald P.J.P."/>
            <person name="Montmayeur A."/>
            <person name="Murphy C."/>
            <person name="Neiman D."/>
            <person name="Pearson M."/>
            <person name="Priest M."/>
            <person name="Roberts A."/>
            <person name="Saif S."/>
            <person name="Shea T."/>
            <person name="Shenoy N."/>
            <person name="Sisk P."/>
            <person name="Stolte C."/>
            <person name="Sykes S."/>
            <person name="Wortman J."/>
            <person name="Nusbaum C."/>
            <person name="Birren B."/>
        </authorList>
    </citation>
    <scope>NUCLEOTIDE SEQUENCE [LARGE SCALE GENOMIC DNA]</scope>
    <source>
        <strain evidence="2 3">ACB7</strain>
    </source>
</reference>
<feature type="domain" description="Schlafen AlbA-2" evidence="1">
    <location>
        <begin position="17"/>
        <end position="136"/>
    </location>
</feature>
<dbReference type="Proteomes" id="UP000003527">
    <property type="component" value="Unassembled WGS sequence"/>
</dbReference>
<evidence type="ECO:0000259" key="1">
    <source>
        <dbReference type="Pfam" id="PF04326"/>
    </source>
</evidence>
<dbReference type="EMBL" id="AFZD01000020">
    <property type="protein sequence ID" value="EHL09820.1"/>
    <property type="molecule type" value="Genomic_DNA"/>
</dbReference>
<dbReference type="InterPro" id="IPR038461">
    <property type="entry name" value="Schlafen_AlbA_2_dom_sf"/>
</dbReference>